<dbReference type="GO" id="GO:0043484">
    <property type="term" value="P:regulation of RNA splicing"/>
    <property type="evidence" value="ECO:0007669"/>
    <property type="project" value="TreeGrafter"/>
</dbReference>
<dbReference type="PANTHER" id="PTHR45646:SF11">
    <property type="entry name" value="SERINE_THREONINE-PROTEIN KINASE DOA"/>
    <property type="match status" value="1"/>
</dbReference>
<dbReference type="PROSITE" id="PS00107">
    <property type="entry name" value="PROTEIN_KINASE_ATP"/>
    <property type="match status" value="1"/>
</dbReference>
<dbReference type="EMBL" id="GL996524">
    <property type="protein sequence ID" value="EGV63345.1"/>
    <property type="molecule type" value="Genomic_DNA"/>
</dbReference>
<dbReference type="Pfam" id="PF00069">
    <property type="entry name" value="Pkinase"/>
    <property type="match status" value="1"/>
</dbReference>
<protein>
    <submittedName>
        <fullName evidence="9">Kinase-like protein</fullName>
    </submittedName>
</protein>
<dbReference type="InterPro" id="IPR017441">
    <property type="entry name" value="Protein_kinase_ATP_BS"/>
</dbReference>
<dbReference type="PROSITE" id="PS00108">
    <property type="entry name" value="PROTEIN_KINASE_ST"/>
    <property type="match status" value="1"/>
</dbReference>
<feature type="compositionally biased region" description="Low complexity" evidence="7">
    <location>
        <begin position="57"/>
        <end position="75"/>
    </location>
</feature>
<gene>
    <name evidence="9" type="ORF">CANTEDRAFT_98480</name>
</gene>
<dbReference type="InterPro" id="IPR008271">
    <property type="entry name" value="Ser/Thr_kinase_AS"/>
</dbReference>
<dbReference type="Gene3D" id="1.10.510.10">
    <property type="entry name" value="Transferase(Phosphotransferase) domain 1"/>
    <property type="match status" value="1"/>
</dbReference>
<feature type="compositionally biased region" description="Low complexity" evidence="7">
    <location>
        <begin position="22"/>
        <end position="49"/>
    </location>
</feature>
<dbReference type="GO" id="GO:0005634">
    <property type="term" value="C:nucleus"/>
    <property type="evidence" value="ECO:0007669"/>
    <property type="project" value="TreeGrafter"/>
</dbReference>
<reference evidence="9 10" key="1">
    <citation type="journal article" date="2011" name="Proc. Natl. Acad. Sci. U.S.A.">
        <title>Comparative genomics of xylose-fermenting fungi for enhanced biofuel production.</title>
        <authorList>
            <person name="Wohlbach D.J."/>
            <person name="Kuo A."/>
            <person name="Sato T.K."/>
            <person name="Potts K.M."/>
            <person name="Salamov A.A."/>
            <person name="LaButti K.M."/>
            <person name="Sun H."/>
            <person name="Clum A."/>
            <person name="Pangilinan J.L."/>
            <person name="Lindquist E.A."/>
            <person name="Lucas S."/>
            <person name="Lapidus A."/>
            <person name="Jin M."/>
            <person name="Gunawan C."/>
            <person name="Balan V."/>
            <person name="Dale B.E."/>
            <person name="Jeffries T.W."/>
            <person name="Zinkel R."/>
            <person name="Barry K.W."/>
            <person name="Grigoriev I.V."/>
            <person name="Gasch A.P."/>
        </authorList>
    </citation>
    <scope>NUCLEOTIDE SEQUENCE [LARGE SCALE GENOMIC DNA]</scope>
    <source>
        <strain evidence="10">ATCC 10573 / BCRC 21748 / CBS 615 / JCM 9827 / NBRC 10315 / NRRL Y-1498 / VKM Y-70</strain>
    </source>
</reference>
<evidence type="ECO:0000256" key="7">
    <source>
        <dbReference type="SAM" id="MobiDB-lite"/>
    </source>
</evidence>
<dbReference type="CDD" id="cd14134">
    <property type="entry name" value="PKc_CLK"/>
    <property type="match status" value="1"/>
</dbReference>
<evidence type="ECO:0000256" key="1">
    <source>
        <dbReference type="ARBA" id="ARBA00022527"/>
    </source>
</evidence>
<dbReference type="SUPFAM" id="SSF56112">
    <property type="entry name" value="Protein kinase-like (PK-like)"/>
    <property type="match status" value="1"/>
</dbReference>
<evidence type="ECO:0000313" key="10">
    <source>
        <dbReference type="Proteomes" id="UP000000707"/>
    </source>
</evidence>
<keyword evidence="3 6" id="KW-0547">Nucleotide-binding</keyword>
<name>G3B601_CANTC</name>
<keyword evidence="4 9" id="KW-0418">Kinase</keyword>
<dbReference type="Proteomes" id="UP000000707">
    <property type="component" value="Unassembled WGS sequence"/>
</dbReference>
<dbReference type="InterPro" id="IPR051175">
    <property type="entry name" value="CLK_kinases"/>
</dbReference>
<evidence type="ECO:0000256" key="6">
    <source>
        <dbReference type="PROSITE-ProRule" id="PRU10141"/>
    </source>
</evidence>
<dbReference type="GO" id="GO:0005524">
    <property type="term" value="F:ATP binding"/>
    <property type="evidence" value="ECO:0007669"/>
    <property type="project" value="UniProtKB-UniRule"/>
</dbReference>
<evidence type="ECO:0000256" key="4">
    <source>
        <dbReference type="ARBA" id="ARBA00022777"/>
    </source>
</evidence>
<organism evidence="10">
    <name type="scientific">Candida tenuis (strain ATCC 10573 / BCRC 21748 / CBS 615 / JCM 9827 / NBRC 10315 / NRRL Y-1498 / VKM Y-70)</name>
    <name type="common">Yeast</name>
    <name type="synonym">Yamadazyma tenuis</name>
    <dbReference type="NCBI Taxonomy" id="590646"/>
    <lineage>
        <taxon>Eukaryota</taxon>
        <taxon>Fungi</taxon>
        <taxon>Dikarya</taxon>
        <taxon>Ascomycota</taxon>
        <taxon>Saccharomycotina</taxon>
        <taxon>Pichiomycetes</taxon>
        <taxon>Debaryomycetaceae</taxon>
        <taxon>Yamadazyma</taxon>
    </lineage>
</organism>
<dbReference type="Gene3D" id="3.30.200.20">
    <property type="entry name" value="Phosphorylase Kinase, domain 1"/>
    <property type="match status" value="1"/>
</dbReference>
<proteinExistence type="predicted"/>
<feature type="region of interest" description="Disordered" evidence="7">
    <location>
        <begin position="1"/>
        <end position="75"/>
    </location>
</feature>
<dbReference type="PROSITE" id="PS50011">
    <property type="entry name" value="PROTEIN_KINASE_DOM"/>
    <property type="match status" value="1"/>
</dbReference>
<dbReference type="STRING" id="590646.G3B601"/>
<evidence type="ECO:0000256" key="5">
    <source>
        <dbReference type="ARBA" id="ARBA00022840"/>
    </source>
</evidence>
<dbReference type="KEGG" id="cten:18250778"/>
<evidence type="ECO:0000256" key="2">
    <source>
        <dbReference type="ARBA" id="ARBA00022679"/>
    </source>
</evidence>
<feature type="domain" description="Protein kinase" evidence="8">
    <location>
        <begin position="236"/>
        <end position="645"/>
    </location>
</feature>
<dbReference type="AlphaFoldDB" id="G3B601"/>
<keyword evidence="1" id="KW-0723">Serine/threonine-protein kinase</keyword>
<keyword evidence="10" id="KW-1185">Reference proteome</keyword>
<dbReference type="PANTHER" id="PTHR45646">
    <property type="entry name" value="SERINE/THREONINE-PROTEIN KINASE DOA-RELATED"/>
    <property type="match status" value="1"/>
</dbReference>
<dbReference type="HOGENOM" id="CLU_000288_5_8_1"/>
<accession>G3B601</accession>
<feature type="binding site" evidence="6">
    <location>
        <position position="265"/>
    </location>
    <ligand>
        <name>ATP</name>
        <dbReference type="ChEBI" id="CHEBI:30616"/>
    </ligand>
</feature>
<dbReference type="SMART" id="SM00220">
    <property type="entry name" value="S_TKc"/>
    <property type="match status" value="1"/>
</dbReference>
<dbReference type="eggNOG" id="KOG0671">
    <property type="taxonomic scope" value="Eukaryota"/>
</dbReference>
<feature type="compositionally biased region" description="Basic residues" evidence="7">
    <location>
        <begin position="1"/>
        <end position="11"/>
    </location>
</feature>
<dbReference type="OrthoDB" id="283111at2759"/>
<evidence type="ECO:0000259" key="8">
    <source>
        <dbReference type="PROSITE" id="PS50011"/>
    </source>
</evidence>
<keyword evidence="5 6" id="KW-0067">ATP-binding</keyword>
<evidence type="ECO:0000313" key="9">
    <source>
        <dbReference type="EMBL" id="EGV63345.1"/>
    </source>
</evidence>
<keyword evidence="2" id="KW-0808">Transferase</keyword>
<dbReference type="InterPro" id="IPR000719">
    <property type="entry name" value="Prot_kinase_dom"/>
</dbReference>
<dbReference type="GO" id="GO:0004674">
    <property type="term" value="F:protein serine/threonine kinase activity"/>
    <property type="evidence" value="ECO:0007669"/>
    <property type="project" value="UniProtKB-KW"/>
</dbReference>
<dbReference type="InterPro" id="IPR011009">
    <property type="entry name" value="Kinase-like_dom_sf"/>
</dbReference>
<dbReference type="GeneID" id="18250778"/>
<sequence length="655" mass="74728">MSIITNRKRPRGFSESFDPNLGNSKPGSTGTSTTTNTSDVNSSMSSSSSYNDQVMFTGTNNPASNSNSTFSSTDSAMSKYLPKGHDYYHTVFEETEPLGDDDVDDDDEDAVDDDDDVIILEERNLNNYRIRAKRNNSDSVIFFDNDSFNAFKMLNVNNINNYTSDTMMDVAKKQRTNSLPQLPQVRCFYEKVAHLTNHKVGNIKAEVVPHNPHGPPCDDKDGHFIIELNSLFANRFIVLQLLGQGTFGKVVKCYDKLNRQHVAIKIIRNIPKYRDAAKIELRILATLKKYDNNNLNHCIHLRECFDYRGHICIVTDLLKISLYDYLENNKFIPFPGSHVQSISKQLIRSVAFLHDLNLIHTDLKPENILLYNDSFLKKPLQSSTLMSAYLHLSNSSDAKKVPKLSKILRDTSIQIIDFGSAIFDDEYHSSIVSTRHYRAPEIVLGCGWSSPCDLWSIGCILVELIIGEPLFKTHDNLEHLAMIEKFVGYPIDKSMVRRSKIAGNECGISFFTDENSINLDDCEESNDEEEDGDAIDDVIEDKYDDIDIDEEDNHLRLIFPSSSMPNQFVENVDQLTRIDEFISSRIGLKINFDFSLNYNYEQNKHLINFGNFTFWWFLIDLLKNLFIVNPKNRLTAQGAMDHPWFNLGIEDEGTI</sequence>
<evidence type="ECO:0000256" key="3">
    <source>
        <dbReference type="ARBA" id="ARBA00022741"/>
    </source>
</evidence>
<dbReference type="GO" id="GO:0030447">
    <property type="term" value="P:filamentous growth"/>
    <property type="evidence" value="ECO:0007669"/>
    <property type="project" value="UniProtKB-ARBA"/>
</dbReference>